<protein>
    <recommendedName>
        <fullName evidence="15">S-adenosylmethionine decarboxylase proenzyme</fullName>
        <shortName evidence="15">AdoMetDC</shortName>
        <shortName evidence="15">SAMDC</shortName>
        <ecNumber evidence="15">4.1.1.50</ecNumber>
    </recommendedName>
    <component>
        <recommendedName>
            <fullName evidence="15">S-adenosylmethionine decarboxylase beta chain</fullName>
        </recommendedName>
    </component>
    <component>
        <recommendedName>
            <fullName evidence="15">S-adenosylmethionine decarboxylase alpha chain</fullName>
        </recommendedName>
    </component>
</protein>
<dbReference type="NCBIfam" id="TIGR03330">
    <property type="entry name" value="SAM_DCase_Bsu"/>
    <property type="match status" value="1"/>
</dbReference>
<dbReference type="InterPro" id="IPR017716">
    <property type="entry name" value="S-AdoMet_deCOase_pro-enz"/>
</dbReference>
<feature type="region of interest" description="Disordered" evidence="16">
    <location>
        <begin position="121"/>
        <end position="154"/>
    </location>
</feature>
<keyword evidence="18" id="KW-1185">Reference proteome</keyword>
<sequence length="154" mass="17138">MHALGTHLLVELKDCQNERLNDVSFIRQAMLDAALEAKATIVDERFHEFSPFGVSGVVVIAESHLAIHTWPEYRYAAVDIFTCGDTLKPEVAALHLAKKFVSNNPSIHEVKRGIIGIQNEKVPHKTPGNEIEQGTGEKGKNSSDERSKDFEVVY</sequence>
<comment type="cofactor">
    <cofactor evidence="15">
        <name>pyruvate</name>
        <dbReference type="ChEBI" id="CHEBI:15361"/>
    </cofactor>
    <text evidence="15">Binds 1 pyruvoyl group covalently per subunit.</text>
</comment>
<feature type="active site" description="Schiff-base intermediate with substrate; via pyruvic acid" evidence="15">
    <location>
        <position position="63"/>
    </location>
</feature>
<comment type="PTM">
    <text evidence="15">Is synthesized initially as an inactive proenzyme. Formation of the active enzyme involves a self-maturation process in which the active site pyruvoyl group is generated from an internal serine residue via an autocatalytic post-translational modification. Two non-identical subunits are generated from the proenzyme in this reaction, and the pyruvate is formed at the N-terminus of the alpha chain, which is derived from the carboxyl end of the proenzyme. The post-translation cleavage follows an unusual pathway, termed non-hydrolytic serinolysis, in which the side chain hydroxyl group of the serine supplies its oxygen atom to form the C-terminus of the beta chain, while the remainder of the serine residue undergoes an oxidative deamination to produce ammonia and the pyruvoyl group blocking the N-terminus of the alpha chain.</text>
</comment>
<keyword evidence="6 15" id="KW-0745">Spermidine biosynthesis</keyword>
<dbReference type="EC" id="4.1.1.50" evidence="15"/>
<comment type="catalytic activity">
    <reaction evidence="12 15">
        <text>S-adenosyl-L-methionine + H(+) = S-adenosyl 3-(methylsulfanyl)propylamine + CO2</text>
        <dbReference type="Rhea" id="RHEA:15981"/>
        <dbReference type="ChEBI" id="CHEBI:15378"/>
        <dbReference type="ChEBI" id="CHEBI:16526"/>
        <dbReference type="ChEBI" id="CHEBI:57443"/>
        <dbReference type="ChEBI" id="CHEBI:59789"/>
        <dbReference type="EC" id="4.1.1.50"/>
    </reaction>
</comment>
<evidence type="ECO:0000256" key="11">
    <source>
        <dbReference type="ARBA" id="ARBA00023317"/>
    </source>
</evidence>
<evidence type="ECO:0000256" key="2">
    <source>
        <dbReference type="ARBA" id="ARBA00011601"/>
    </source>
</evidence>
<dbReference type="GO" id="GO:0008295">
    <property type="term" value="P:spermidine biosynthetic process"/>
    <property type="evidence" value="ECO:0007669"/>
    <property type="project" value="UniProtKB-UniRule"/>
</dbReference>
<feature type="active site" description="Proton acceptor; for processing activity" evidence="15">
    <location>
        <position position="68"/>
    </location>
</feature>
<keyword evidence="5 15" id="KW-0068">Autocatalytic cleavage</keyword>
<dbReference type="Pfam" id="PF02675">
    <property type="entry name" value="AdoMet_dc"/>
    <property type="match status" value="1"/>
</dbReference>
<dbReference type="PANTHER" id="PTHR33866">
    <property type="entry name" value="S-ADENOSYLMETHIONINE DECARBOXYLASE PROENZYME"/>
    <property type="match status" value="1"/>
</dbReference>
<evidence type="ECO:0000256" key="6">
    <source>
        <dbReference type="ARBA" id="ARBA00023066"/>
    </source>
</evidence>
<dbReference type="RefSeq" id="WP_014960852.1">
    <property type="nucleotide sequence ID" value="NZ_CP007243.1"/>
</dbReference>
<dbReference type="AlphaFoldDB" id="A0A059XTJ1"/>
<keyword evidence="11 15" id="KW-0670">Pyruvate</keyword>
<evidence type="ECO:0000256" key="12">
    <source>
        <dbReference type="ARBA" id="ARBA00048112"/>
    </source>
</evidence>
<evidence type="ECO:0000256" key="4">
    <source>
        <dbReference type="ARBA" id="ARBA00022793"/>
    </source>
</evidence>
<evidence type="ECO:0000313" key="18">
    <source>
        <dbReference type="Proteomes" id="UP000027059"/>
    </source>
</evidence>
<dbReference type="InterPro" id="IPR042286">
    <property type="entry name" value="AdoMetDC_C"/>
</dbReference>
<evidence type="ECO:0000256" key="3">
    <source>
        <dbReference type="ARBA" id="ARBA00022691"/>
    </source>
</evidence>
<keyword evidence="3 15" id="KW-0949">S-adenosyl-L-methionine</keyword>
<gene>
    <name evidence="15" type="primary">speH</name>
    <name evidence="17" type="ORF">Y981_05110</name>
</gene>
<keyword evidence="10 15" id="KW-0704">Schiff base</keyword>
<dbReference type="PANTHER" id="PTHR33866:SF2">
    <property type="entry name" value="S-ADENOSYLMETHIONINE DECARBOXYLASE PROENZYME"/>
    <property type="match status" value="1"/>
</dbReference>
<evidence type="ECO:0000256" key="16">
    <source>
        <dbReference type="SAM" id="MobiDB-lite"/>
    </source>
</evidence>
<organism evidence="17 18">
    <name type="scientific">Leptospirillum ferriphilum YSK</name>
    <dbReference type="NCBI Taxonomy" id="1441628"/>
    <lineage>
        <taxon>Bacteria</taxon>
        <taxon>Pseudomonadati</taxon>
        <taxon>Nitrospirota</taxon>
        <taxon>Nitrospiria</taxon>
        <taxon>Nitrospirales</taxon>
        <taxon>Nitrospiraceae</taxon>
        <taxon>Leptospirillum</taxon>
    </lineage>
</organism>
<dbReference type="OrthoDB" id="9793120at2"/>
<dbReference type="GO" id="GO:0005829">
    <property type="term" value="C:cytosol"/>
    <property type="evidence" value="ECO:0007669"/>
    <property type="project" value="TreeGrafter"/>
</dbReference>
<dbReference type="HOGENOM" id="CLU_125470_2_3_0"/>
<dbReference type="InterPro" id="IPR042284">
    <property type="entry name" value="AdoMetDC_N"/>
</dbReference>
<evidence type="ECO:0000313" key="17">
    <source>
        <dbReference type="EMBL" id="AIA30375.1"/>
    </source>
</evidence>
<dbReference type="Gene3D" id="3.30.160.750">
    <property type="match status" value="1"/>
</dbReference>
<dbReference type="HAMAP" id="MF_00464">
    <property type="entry name" value="AdoMetDC_1"/>
    <property type="match status" value="1"/>
</dbReference>
<evidence type="ECO:0000256" key="8">
    <source>
        <dbReference type="ARBA" id="ARBA00023145"/>
    </source>
</evidence>
<dbReference type="KEGG" id="lfp:Y981_05110"/>
<keyword evidence="8 15" id="KW-0865">Zymogen</keyword>
<proteinExistence type="inferred from homology"/>
<dbReference type="SUPFAM" id="SSF56276">
    <property type="entry name" value="S-adenosylmethionine decarboxylase"/>
    <property type="match status" value="1"/>
</dbReference>
<evidence type="ECO:0000256" key="9">
    <source>
        <dbReference type="ARBA" id="ARBA00023239"/>
    </source>
</evidence>
<keyword evidence="4 15" id="KW-0210">Decarboxylase</keyword>
<keyword evidence="7 15" id="KW-0620">Polyamine biosynthesis</keyword>
<feature type="chain" id="PRO_5023444188" description="S-adenosylmethionine decarboxylase alpha chain" evidence="15">
    <location>
        <begin position="63"/>
        <end position="154"/>
    </location>
</feature>
<evidence type="ECO:0000256" key="15">
    <source>
        <dbReference type="HAMAP-Rule" id="MF_00464"/>
    </source>
</evidence>
<feature type="active site" description="Proton donor; for catalytic activity" evidence="15">
    <location>
        <position position="83"/>
    </location>
</feature>
<feature type="chain" id="PRO_5023444189" description="S-adenosylmethionine decarboxylase beta chain" evidence="15">
    <location>
        <begin position="1"/>
        <end position="62"/>
    </location>
</feature>
<evidence type="ECO:0000256" key="14">
    <source>
        <dbReference type="ARBA" id="ARBA00061583"/>
    </source>
</evidence>
<keyword evidence="9 15" id="KW-0456">Lyase</keyword>
<comment type="function">
    <text evidence="13 15">Catalyzes the decarboxylation of S-adenosylmethionine to S-adenosylmethioninamine (dcAdoMet), the propylamine donor required for the synthesis of the polyamines spermine and spermidine from the diamine putrescine.</text>
</comment>
<dbReference type="EMBL" id="CP007243">
    <property type="protein sequence ID" value="AIA30375.1"/>
    <property type="molecule type" value="Genomic_DNA"/>
</dbReference>
<dbReference type="Proteomes" id="UP000027059">
    <property type="component" value="Chromosome"/>
</dbReference>
<dbReference type="InterPro" id="IPR016067">
    <property type="entry name" value="S-AdoMet_deCO2ase_core"/>
</dbReference>
<evidence type="ECO:0000256" key="7">
    <source>
        <dbReference type="ARBA" id="ARBA00023115"/>
    </source>
</evidence>
<feature type="site" description="Cleavage (non-hydrolytic); by autolysis" evidence="15">
    <location>
        <begin position="62"/>
        <end position="63"/>
    </location>
</feature>
<comment type="pathway">
    <text evidence="1 15">Amine and polyamine biosynthesis; S-adenosylmethioninamine biosynthesis; S-adenosylmethioninamine from S-adenosyl-L-methionine: step 1/1.</text>
</comment>
<dbReference type="UniPathway" id="UPA00331">
    <property type="reaction ID" value="UER00451"/>
</dbReference>
<dbReference type="Gene3D" id="3.30.360.110">
    <property type="entry name" value="S-adenosylmethionine decarboxylase domain"/>
    <property type="match status" value="1"/>
</dbReference>
<comment type="subunit">
    <text evidence="2 15">Heterotetramer of two alpha and two beta chains arranged as a dimer of alpha/beta heterodimers.</text>
</comment>
<reference evidence="17 18" key="2">
    <citation type="journal article" date="2015" name="Biomed. Res. Int.">
        <title>Effects of Arsenite Resistance on the Growth and Functional Gene Expression of Leptospirillum ferriphilum and Acidithiobacillus thiooxidans in Pure Culture and Coculture.</title>
        <authorList>
            <person name="Jiang H."/>
            <person name="Liang Y."/>
            <person name="Yin H."/>
            <person name="Xiao Y."/>
            <person name="Guo X."/>
            <person name="Xu Y."/>
            <person name="Hu Q."/>
            <person name="Liu H."/>
            <person name="Liu X."/>
        </authorList>
    </citation>
    <scope>NUCLEOTIDE SEQUENCE [LARGE SCALE GENOMIC DNA]</scope>
    <source>
        <strain evidence="17 18">YSK</strain>
    </source>
</reference>
<feature type="compositionally biased region" description="Basic and acidic residues" evidence="16">
    <location>
        <begin position="135"/>
        <end position="154"/>
    </location>
</feature>
<dbReference type="FunFam" id="3.30.360.110:FF:000001">
    <property type="entry name" value="S-adenosylmethionine decarboxylase proenzyme"/>
    <property type="match status" value="1"/>
</dbReference>
<evidence type="ECO:0000256" key="5">
    <source>
        <dbReference type="ARBA" id="ARBA00022813"/>
    </source>
</evidence>
<evidence type="ECO:0000256" key="10">
    <source>
        <dbReference type="ARBA" id="ARBA00023270"/>
    </source>
</evidence>
<name>A0A059XTJ1_9BACT</name>
<dbReference type="GO" id="GO:0004014">
    <property type="term" value="F:adenosylmethionine decarboxylase activity"/>
    <property type="evidence" value="ECO:0007669"/>
    <property type="project" value="UniProtKB-UniRule"/>
</dbReference>
<evidence type="ECO:0000256" key="1">
    <source>
        <dbReference type="ARBA" id="ARBA00004911"/>
    </source>
</evidence>
<accession>A0A059XTJ1</accession>
<feature type="modified residue" description="Pyruvic acid (Ser); by autocatalysis" evidence="15">
    <location>
        <position position="63"/>
    </location>
</feature>
<evidence type="ECO:0000256" key="13">
    <source>
        <dbReference type="ARBA" id="ARBA00056215"/>
    </source>
</evidence>
<dbReference type="InterPro" id="IPR003826">
    <property type="entry name" value="AdoMetDC_fam_prok"/>
</dbReference>
<reference evidence="18" key="1">
    <citation type="submission" date="2014-02" db="EMBL/GenBank/DDBJ databases">
        <title>Complete genome sequence and comparative genomic analysis of the nitrogen-fixing bacterium Leptospirillum ferriphilum YSK.</title>
        <authorList>
            <person name="Guo X."/>
            <person name="Yin H."/>
            <person name="Liang Y."/>
            <person name="Hu Q."/>
            <person name="Ma L."/>
            <person name="Xiao Y."/>
            <person name="Zhang X."/>
            <person name="Qiu G."/>
            <person name="Liu X."/>
        </authorList>
    </citation>
    <scope>NUCLEOTIDE SEQUENCE [LARGE SCALE GENOMIC DNA]</scope>
    <source>
        <strain evidence="18">YSK</strain>
    </source>
</reference>
<comment type="similarity">
    <text evidence="14 15">Belongs to the prokaryotic AdoMetDC family. Type 1 subfamily.</text>
</comment>